<feature type="transmembrane region" description="Helical" evidence="2">
    <location>
        <begin position="145"/>
        <end position="169"/>
    </location>
</feature>
<feature type="transmembrane region" description="Helical" evidence="2">
    <location>
        <begin position="85"/>
        <end position="102"/>
    </location>
</feature>
<dbReference type="PROSITE" id="PS51257">
    <property type="entry name" value="PROKAR_LIPOPROTEIN"/>
    <property type="match status" value="1"/>
</dbReference>
<feature type="transmembrane region" description="Helical" evidence="2">
    <location>
        <begin position="52"/>
        <end position="73"/>
    </location>
</feature>
<reference evidence="3 4" key="1">
    <citation type="journal article" date="2018" name="New Phytol.">
        <title>Phylogenomics of Endogonaceae and evolution of mycorrhizas within Mucoromycota.</title>
        <authorList>
            <person name="Chang Y."/>
            <person name="Desiro A."/>
            <person name="Na H."/>
            <person name="Sandor L."/>
            <person name="Lipzen A."/>
            <person name="Clum A."/>
            <person name="Barry K."/>
            <person name="Grigoriev I.V."/>
            <person name="Martin F.M."/>
            <person name="Stajich J.E."/>
            <person name="Smith M.E."/>
            <person name="Bonito G."/>
            <person name="Spatafora J.W."/>
        </authorList>
    </citation>
    <scope>NUCLEOTIDE SEQUENCE [LARGE SCALE GENOMIC DNA]</scope>
    <source>
        <strain evidence="3 4">AD002</strain>
    </source>
</reference>
<evidence type="ECO:0000256" key="1">
    <source>
        <dbReference type="SAM" id="MobiDB-lite"/>
    </source>
</evidence>
<keyword evidence="2" id="KW-0472">Membrane</keyword>
<keyword evidence="2" id="KW-1133">Transmembrane helix</keyword>
<feature type="region of interest" description="Disordered" evidence="1">
    <location>
        <begin position="188"/>
        <end position="269"/>
    </location>
</feature>
<organism evidence="3 4">
    <name type="scientific">Jimgerdemannia flammicorona</name>
    <dbReference type="NCBI Taxonomy" id="994334"/>
    <lineage>
        <taxon>Eukaryota</taxon>
        <taxon>Fungi</taxon>
        <taxon>Fungi incertae sedis</taxon>
        <taxon>Mucoromycota</taxon>
        <taxon>Mucoromycotina</taxon>
        <taxon>Endogonomycetes</taxon>
        <taxon>Endogonales</taxon>
        <taxon>Endogonaceae</taxon>
        <taxon>Jimgerdemannia</taxon>
    </lineage>
</organism>
<feature type="compositionally biased region" description="Polar residues" evidence="1">
    <location>
        <begin position="354"/>
        <end position="364"/>
    </location>
</feature>
<feature type="region of interest" description="Disordered" evidence="1">
    <location>
        <begin position="323"/>
        <end position="364"/>
    </location>
</feature>
<gene>
    <name evidence="3" type="ORF">BC938DRAFT_482651</name>
</gene>
<sequence length="364" mass="39733">MGRLIYLLNAMRLIQFIGGAGALACHIANIVILQENADNVGSWWDAKYLPYIFWFAADGFSVLCSFMLLIGACCGTKSVQADKSLSVINAAILAAAAIYATLKSQEPWTNGRLILEVRPIGWNTYCASFNSQTDLIYRGLFLRCWLINGVWLGTLFTCLTWLIGGILVWSKQRYDFFGDDYRDNDYSTEAPPLPPVSAPAAATTNISHDHNNNPPHMTAAATPTSYKSYNTTTTQVPGRNNNNYNPTPYSPRQNYDGPRYTTSSDSGGKYAADEDNYYDATPNQTAPTTSNAAYATTAAGYGGGYNNTQYSNSGYSNTQYNNARTAGGGGGYAPYNSSTAQYSARPQQPARYSGNVNYGRSPYN</sequence>
<name>A0A433QDL3_9FUNG</name>
<protein>
    <submittedName>
        <fullName evidence="3">Uncharacterized protein</fullName>
    </submittedName>
</protein>
<feature type="compositionally biased region" description="Polar residues" evidence="1">
    <location>
        <begin position="335"/>
        <end position="346"/>
    </location>
</feature>
<dbReference type="EMBL" id="RBNJ01007667">
    <property type="protein sequence ID" value="RUS27847.1"/>
    <property type="molecule type" value="Genomic_DNA"/>
</dbReference>
<dbReference type="Proteomes" id="UP000274822">
    <property type="component" value="Unassembled WGS sequence"/>
</dbReference>
<keyword evidence="2" id="KW-0812">Transmembrane</keyword>
<evidence type="ECO:0000313" key="4">
    <source>
        <dbReference type="Proteomes" id="UP000274822"/>
    </source>
</evidence>
<evidence type="ECO:0000313" key="3">
    <source>
        <dbReference type="EMBL" id="RUS27847.1"/>
    </source>
</evidence>
<feature type="compositionally biased region" description="Polar residues" evidence="1">
    <location>
        <begin position="221"/>
        <end position="239"/>
    </location>
</feature>
<accession>A0A433QDL3</accession>
<evidence type="ECO:0000256" key="2">
    <source>
        <dbReference type="SAM" id="Phobius"/>
    </source>
</evidence>
<keyword evidence="4" id="KW-1185">Reference proteome</keyword>
<feature type="transmembrane region" description="Helical" evidence="2">
    <location>
        <begin position="12"/>
        <end position="32"/>
    </location>
</feature>
<dbReference type="AlphaFoldDB" id="A0A433QDL3"/>
<proteinExistence type="predicted"/>
<comment type="caution">
    <text evidence="3">The sequence shown here is derived from an EMBL/GenBank/DDBJ whole genome shotgun (WGS) entry which is preliminary data.</text>
</comment>